<dbReference type="PANTHER" id="PTHR43132">
    <property type="entry name" value="ARSENICAL RESISTANCE OPERON REPRESSOR ARSR-RELATED"/>
    <property type="match status" value="1"/>
</dbReference>
<dbReference type="Gene3D" id="1.10.10.10">
    <property type="entry name" value="Winged helix-like DNA-binding domain superfamily/Winged helix DNA-binding domain"/>
    <property type="match status" value="1"/>
</dbReference>
<protein>
    <recommendedName>
        <fullName evidence="5">HTH arsR-type domain-containing protein</fullName>
    </recommendedName>
</protein>
<dbReference type="InterPro" id="IPR011991">
    <property type="entry name" value="ArsR-like_HTH"/>
</dbReference>
<dbReference type="GO" id="GO:0003700">
    <property type="term" value="F:DNA-binding transcription factor activity"/>
    <property type="evidence" value="ECO:0007669"/>
    <property type="project" value="InterPro"/>
</dbReference>
<keyword evidence="1" id="KW-0805">Transcription regulation</keyword>
<evidence type="ECO:0000256" key="1">
    <source>
        <dbReference type="ARBA" id="ARBA00023015"/>
    </source>
</evidence>
<evidence type="ECO:0000259" key="5">
    <source>
        <dbReference type="SMART" id="SM00418"/>
    </source>
</evidence>
<evidence type="ECO:0000256" key="3">
    <source>
        <dbReference type="ARBA" id="ARBA00023163"/>
    </source>
</evidence>
<accession>A0A6J4VDL2</accession>
<name>A0A6J4VDL2_9BACT</name>
<evidence type="ECO:0000256" key="4">
    <source>
        <dbReference type="SAM" id="MobiDB-lite"/>
    </source>
</evidence>
<dbReference type="InterPro" id="IPR001845">
    <property type="entry name" value="HTH_ArsR_DNA-bd_dom"/>
</dbReference>
<feature type="region of interest" description="Disordered" evidence="4">
    <location>
        <begin position="217"/>
        <end position="255"/>
    </location>
</feature>
<evidence type="ECO:0000256" key="2">
    <source>
        <dbReference type="ARBA" id="ARBA00023125"/>
    </source>
</evidence>
<evidence type="ECO:0000313" key="6">
    <source>
        <dbReference type="EMBL" id="CAA9576078.1"/>
    </source>
</evidence>
<feature type="domain" description="HTH arsR-type" evidence="5">
    <location>
        <begin position="131"/>
        <end position="210"/>
    </location>
</feature>
<dbReference type="AlphaFoldDB" id="A0A6J4VDL2"/>
<gene>
    <name evidence="6" type="ORF">AVDCRST_MAG87-2883</name>
</gene>
<proteinExistence type="predicted"/>
<dbReference type="InterPro" id="IPR036388">
    <property type="entry name" value="WH-like_DNA-bd_sf"/>
</dbReference>
<keyword evidence="3" id="KW-0804">Transcription</keyword>
<dbReference type="InterPro" id="IPR036390">
    <property type="entry name" value="WH_DNA-bd_sf"/>
</dbReference>
<sequence length="255" mass="26932">MAGKKVKNEVDGIRTELQHLSEAVWALREHLAVQDAITAASSSSRHVSAGGHHPGDFSADGEYPLAHVGAGGATVGAGSDFARRVGESRSEQGIVATWGQFQDAAGIQAYRWELEEDAATLLATDETEIAQVLSAIGHRQRLAILKLILNQPCSAADLVAALNLGTTGAAYHHLNVLQAADLVTQEERGVYVVQPHRVSAIFAILAGVASASERIALHREDAAEEPSEGPNQESPNGVVSDGSVSGEKRRKRKPS</sequence>
<dbReference type="SMART" id="SM00418">
    <property type="entry name" value="HTH_ARSR"/>
    <property type="match status" value="1"/>
</dbReference>
<dbReference type="EMBL" id="CADCWJ010000635">
    <property type="protein sequence ID" value="CAA9576078.1"/>
    <property type="molecule type" value="Genomic_DNA"/>
</dbReference>
<dbReference type="SUPFAM" id="SSF46785">
    <property type="entry name" value="Winged helix' DNA-binding domain"/>
    <property type="match status" value="1"/>
</dbReference>
<organism evidence="6">
    <name type="scientific">uncultured Thermomicrobiales bacterium</name>
    <dbReference type="NCBI Taxonomy" id="1645740"/>
    <lineage>
        <taxon>Bacteria</taxon>
        <taxon>Pseudomonadati</taxon>
        <taxon>Thermomicrobiota</taxon>
        <taxon>Thermomicrobia</taxon>
        <taxon>Thermomicrobiales</taxon>
        <taxon>environmental samples</taxon>
    </lineage>
</organism>
<reference evidence="6" key="1">
    <citation type="submission" date="2020-02" db="EMBL/GenBank/DDBJ databases">
        <authorList>
            <person name="Meier V. D."/>
        </authorList>
    </citation>
    <scope>NUCLEOTIDE SEQUENCE</scope>
    <source>
        <strain evidence="6">AVDCRST_MAG87</strain>
    </source>
</reference>
<dbReference type="Pfam" id="PF01022">
    <property type="entry name" value="HTH_5"/>
    <property type="match status" value="1"/>
</dbReference>
<keyword evidence="2" id="KW-0238">DNA-binding</keyword>
<dbReference type="GO" id="GO:0003677">
    <property type="term" value="F:DNA binding"/>
    <property type="evidence" value="ECO:0007669"/>
    <property type="project" value="UniProtKB-KW"/>
</dbReference>
<dbReference type="InterPro" id="IPR051011">
    <property type="entry name" value="Metal_resp_trans_reg"/>
</dbReference>
<dbReference type="PANTHER" id="PTHR43132:SF2">
    <property type="entry name" value="ARSENICAL RESISTANCE OPERON REPRESSOR ARSR-RELATED"/>
    <property type="match status" value="1"/>
</dbReference>
<dbReference type="CDD" id="cd00090">
    <property type="entry name" value="HTH_ARSR"/>
    <property type="match status" value="1"/>
</dbReference>